<name>A0A345XVX4_9ACTN</name>
<sequence length="65" mass="7365">MLRRLLNLPHDGWRHAVHLLSGSFPHDGFGAGGQWWYVAYFTADGCSVPDARRVQLALNESRWTA</sequence>
<evidence type="ECO:0000313" key="1">
    <source>
        <dbReference type="EMBL" id="AXK35790.1"/>
    </source>
</evidence>
<dbReference type="EMBL" id="CP031320">
    <property type="protein sequence ID" value="AXK35790.1"/>
    <property type="molecule type" value="Genomic_DNA"/>
</dbReference>
<keyword evidence="2" id="KW-1185">Reference proteome</keyword>
<dbReference type="Proteomes" id="UP000254425">
    <property type="component" value="Chromosome"/>
</dbReference>
<dbReference type="KEGG" id="sarm:DVA86_27325"/>
<protein>
    <submittedName>
        <fullName evidence="1">Uncharacterized protein</fullName>
    </submittedName>
</protein>
<accession>A0A345XVX4</accession>
<proteinExistence type="predicted"/>
<evidence type="ECO:0000313" key="2">
    <source>
        <dbReference type="Proteomes" id="UP000254425"/>
    </source>
</evidence>
<organism evidence="1 2">
    <name type="scientific">Streptomyces armeniacus</name>
    <dbReference type="NCBI Taxonomy" id="83291"/>
    <lineage>
        <taxon>Bacteria</taxon>
        <taxon>Bacillati</taxon>
        <taxon>Actinomycetota</taxon>
        <taxon>Actinomycetes</taxon>
        <taxon>Kitasatosporales</taxon>
        <taxon>Streptomycetaceae</taxon>
        <taxon>Streptomyces</taxon>
    </lineage>
</organism>
<gene>
    <name evidence="1" type="ORF">DVA86_27325</name>
</gene>
<dbReference type="AlphaFoldDB" id="A0A345XVX4"/>
<reference evidence="1 2" key="1">
    <citation type="submission" date="2018-07" db="EMBL/GenBank/DDBJ databases">
        <title>Draft genome of the type strain Streptomyces armeniacus ATCC 15676.</title>
        <authorList>
            <person name="Labana P."/>
            <person name="Gosse J.T."/>
            <person name="Boddy C.N."/>
        </authorList>
    </citation>
    <scope>NUCLEOTIDE SEQUENCE [LARGE SCALE GENOMIC DNA]</scope>
    <source>
        <strain evidence="1 2">ATCC 15676</strain>
    </source>
</reference>